<dbReference type="EnsemblPlants" id="AVESA.00010b.r2.4AG0595500.1">
    <property type="protein sequence ID" value="AVESA.00010b.r2.4AG0595500.1.CDS"/>
    <property type="gene ID" value="AVESA.00010b.r2.4AG0595500"/>
</dbReference>
<dbReference type="Proteomes" id="UP001732700">
    <property type="component" value="Chromosome 4A"/>
</dbReference>
<reference evidence="1" key="1">
    <citation type="submission" date="2021-05" db="EMBL/GenBank/DDBJ databases">
        <authorList>
            <person name="Scholz U."/>
            <person name="Mascher M."/>
            <person name="Fiebig A."/>
        </authorList>
    </citation>
    <scope>NUCLEOTIDE SEQUENCE [LARGE SCALE GENOMIC DNA]</scope>
</reference>
<sequence length="912" mass="100715">MGRRRPKKRPPNPSEPEVEARAEEEEAPMFPVGAELEVRSDDPGFEGSFYEATVTGHLSTRGGGHRYTLAYSTLVDDDGGPLKETAAAADVRPRPPPEESARREFAICEMVEAFHNDGWWAGVVSAVPLAVAGDRPRGAYEVTFPTSREKMEFEETALRPHRVFEDGRWVPAAEVDNVSSLFREGNQVEVSHLAENSSESWSPATVLKAIGAHFLVQYTHIEKDGELATEIVDSQYIRPALVVTGMGSRHRFSPSLHVEVLHQGSWCPGVIVEVSGSGIDKKYVVEFKNHKADNEDMDCVGVLTVESTQLRPRYDWDWDSKKWVLYIEKKPAKGPRLTARKRPISSALPLHDEGDGSCRDKKAKKADVVSESISPLMPGSEKCEINHMSSYTEETVEQRNAVLALTSQLPLPSQPPMTSLGYLSSSSLAPSCHLEQPPQIIILPYRPQGPYLGTRSRNSDWSKIVLPDQEKQSIVGSRTDLSRQKDECVAFQTPDSRGESTETPKKGIAAKTIEEDDNTIAIFEDCSQESCGIDDLQQGGYAGETSFEEDAHEDLCQRYLVMPDDANVHSLPSEKSCEAVAHDNQICMDNAAAMTECLTGCVAPAEDLSIVSPATLDGAVPNPLQLAAKFEVIESHTKVFSDSSQSIEKSTVTRLSSVGMDNCTETEPGNSLAIIKYVEGTPMSKYVARRTQDNCCPLSPECVDVNGSIIDTNGPLSESLAIQHLPFVKTSPIWAEVEALEIFSRVPQRPNFNLVQQYNPELREGMALGLMVTFANVAVSIDSLEVQDDNNGLLEEKMLSLSLLEANGFDVGDMRSRLETLLRARNSRAMLRDAMKRLEQRIACKETEDRDLGALIHKLAMAVPDLERHAYVMRGVMRSAISQKMNTAMEISRLKTEAVELERSYASTTVLW</sequence>
<reference evidence="1" key="2">
    <citation type="submission" date="2025-09" db="UniProtKB">
        <authorList>
            <consortium name="EnsemblPlants"/>
        </authorList>
    </citation>
    <scope>IDENTIFICATION</scope>
</reference>
<name>A0ACD5WB28_AVESA</name>
<organism evidence="1 2">
    <name type="scientific">Avena sativa</name>
    <name type="common">Oat</name>
    <dbReference type="NCBI Taxonomy" id="4498"/>
    <lineage>
        <taxon>Eukaryota</taxon>
        <taxon>Viridiplantae</taxon>
        <taxon>Streptophyta</taxon>
        <taxon>Embryophyta</taxon>
        <taxon>Tracheophyta</taxon>
        <taxon>Spermatophyta</taxon>
        <taxon>Magnoliopsida</taxon>
        <taxon>Liliopsida</taxon>
        <taxon>Poales</taxon>
        <taxon>Poaceae</taxon>
        <taxon>BOP clade</taxon>
        <taxon>Pooideae</taxon>
        <taxon>Poodae</taxon>
        <taxon>Poeae</taxon>
        <taxon>Poeae Chloroplast Group 1 (Aveneae type)</taxon>
        <taxon>Aveninae</taxon>
        <taxon>Avena</taxon>
    </lineage>
</organism>
<evidence type="ECO:0000313" key="2">
    <source>
        <dbReference type="Proteomes" id="UP001732700"/>
    </source>
</evidence>
<keyword evidence="2" id="KW-1185">Reference proteome</keyword>
<accession>A0ACD5WB28</accession>
<proteinExistence type="predicted"/>
<protein>
    <submittedName>
        <fullName evidence="1">Uncharacterized protein</fullName>
    </submittedName>
</protein>
<evidence type="ECO:0000313" key="1">
    <source>
        <dbReference type="EnsemblPlants" id="AVESA.00010b.r2.4AG0595500.1.CDS"/>
    </source>
</evidence>